<keyword evidence="2" id="KW-0808">Transferase</keyword>
<dbReference type="InterPro" id="IPR000719">
    <property type="entry name" value="Prot_kinase_dom"/>
</dbReference>
<dbReference type="InterPro" id="IPR011009">
    <property type="entry name" value="Kinase-like_dom_sf"/>
</dbReference>
<gene>
    <name evidence="2" type="ORF">BD410DRAFT_725892</name>
</gene>
<evidence type="ECO:0000313" key="3">
    <source>
        <dbReference type="Proteomes" id="UP000294933"/>
    </source>
</evidence>
<dbReference type="EMBL" id="ML170189">
    <property type="protein sequence ID" value="TDL20335.1"/>
    <property type="molecule type" value="Genomic_DNA"/>
</dbReference>
<dbReference type="AlphaFoldDB" id="A0A4Y7PYW6"/>
<dbReference type="InterPro" id="IPR001245">
    <property type="entry name" value="Ser-Thr/Tyr_kinase_cat_dom"/>
</dbReference>
<name>A0A4Y7PYW6_9AGAM</name>
<accession>A0A4Y7PYW6</accession>
<reference evidence="2 3" key="1">
    <citation type="submission" date="2018-06" db="EMBL/GenBank/DDBJ databases">
        <title>A transcriptomic atlas of mushroom development highlights an independent origin of complex multicellularity.</title>
        <authorList>
            <consortium name="DOE Joint Genome Institute"/>
            <person name="Krizsan K."/>
            <person name="Almasi E."/>
            <person name="Merenyi Z."/>
            <person name="Sahu N."/>
            <person name="Viragh M."/>
            <person name="Koszo T."/>
            <person name="Mondo S."/>
            <person name="Kiss B."/>
            <person name="Balint B."/>
            <person name="Kues U."/>
            <person name="Barry K."/>
            <person name="Hegedus J.C."/>
            <person name="Henrissat B."/>
            <person name="Johnson J."/>
            <person name="Lipzen A."/>
            <person name="Ohm R."/>
            <person name="Nagy I."/>
            <person name="Pangilinan J."/>
            <person name="Yan J."/>
            <person name="Xiong Y."/>
            <person name="Grigoriev I.V."/>
            <person name="Hibbett D.S."/>
            <person name="Nagy L.G."/>
        </authorList>
    </citation>
    <scope>NUCLEOTIDE SEQUENCE [LARGE SCALE GENOMIC DNA]</scope>
    <source>
        <strain evidence="2 3">SZMC22713</strain>
    </source>
</reference>
<keyword evidence="2" id="KW-0418">Kinase</keyword>
<dbReference type="PIRSF" id="PIRSF000654">
    <property type="entry name" value="Integrin-linked_kinase"/>
    <property type="match status" value="1"/>
</dbReference>
<dbReference type="Pfam" id="PF07714">
    <property type="entry name" value="PK_Tyr_Ser-Thr"/>
    <property type="match status" value="1"/>
</dbReference>
<dbReference type="GO" id="GO:0005524">
    <property type="term" value="F:ATP binding"/>
    <property type="evidence" value="ECO:0007669"/>
    <property type="project" value="InterPro"/>
</dbReference>
<dbReference type="GO" id="GO:0004674">
    <property type="term" value="F:protein serine/threonine kinase activity"/>
    <property type="evidence" value="ECO:0007669"/>
    <property type="project" value="TreeGrafter"/>
</dbReference>
<dbReference type="STRING" id="50990.A0A4Y7PYW6"/>
<dbReference type="InterPro" id="IPR051681">
    <property type="entry name" value="Ser/Thr_Kinases-Pseudokinases"/>
</dbReference>
<proteinExistence type="predicted"/>
<dbReference type="Proteomes" id="UP000294933">
    <property type="component" value="Unassembled WGS sequence"/>
</dbReference>
<dbReference type="PANTHER" id="PTHR44329">
    <property type="entry name" value="SERINE/THREONINE-PROTEIN KINASE TNNI3K-RELATED"/>
    <property type="match status" value="1"/>
</dbReference>
<organism evidence="2 3">
    <name type="scientific">Rickenella mellea</name>
    <dbReference type="NCBI Taxonomy" id="50990"/>
    <lineage>
        <taxon>Eukaryota</taxon>
        <taxon>Fungi</taxon>
        <taxon>Dikarya</taxon>
        <taxon>Basidiomycota</taxon>
        <taxon>Agaricomycotina</taxon>
        <taxon>Agaricomycetes</taxon>
        <taxon>Hymenochaetales</taxon>
        <taxon>Rickenellaceae</taxon>
        <taxon>Rickenella</taxon>
    </lineage>
</organism>
<keyword evidence="3" id="KW-1185">Reference proteome</keyword>
<dbReference type="PROSITE" id="PS50011">
    <property type="entry name" value="PROTEIN_KINASE_DOM"/>
    <property type="match status" value="1"/>
</dbReference>
<feature type="domain" description="Protein kinase" evidence="1">
    <location>
        <begin position="24"/>
        <end position="292"/>
    </location>
</feature>
<dbReference type="SUPFAM" id="SSF56112">
    <property type="entry name" value="Protein kinase-like (PK-like)"/>
    <property type="match status" value="1"/>
</dbReference>
<evidence type="ECO:0000259" key="1">
    <source>
        <dbReference type="PROSITE" id="PS50011"/>
    </source>
</evidence>
<evidence type="ECO:0000313" key="2">
    <source>
        <dbReference type="EMBL" id="TDL20335.1"/>
    </source>
</evidence>
<protein>
    <submittedName>
        <fullName evidence="2">Kinase-like protein</fullName>
    </submittedName>
</protein>
<dbReference type="PROSITE" id="PS00109">
    <property type="entry name" value="PROTEIN_KINASE_TYR"/>
    <property type="match status" value="1"/>
</dbReference>
<dbReference type="InterPro" id="IPR008266">
    <property type="entry name" value="Tyr_kinase_AS"/>
</dbReference>
<sequence>MSSSPANQPLVDYSKLDKTSQLVINSNDPCGRGGSSDIYQCMLHGEKVAVKVIRIHVRKLDQKVTRRINREVQSWAVLKHDHVLSLRGICFWSNSSLPSFISSWMENGSLDSYLKKNPFIDIVPYFLQIASGLLYLHKLDMVHGDIRAGNVLVSNEGIAKISDFGLSRRTFGDLNVVTSDNVPGTLRWMAVEYFRGEIEGSFPEQPRMTKESDVWAFGMTVLELWSGKVPFAKMNDLAVLTALHQGKRPELPFPARTSETRHAGWLEDLCQECWALEPSERPTMSTIYSCLR</sequence>
<dbReference type="VEuPathDB" id="FungiDB:BD410DRAFT_725892"/>
<dbReference type="OrthoDB" id="346907at2759"/>
<dbReference type="Gene3D" id="1.10.510.10">
    <property type="entry name" value="Transferase(Phosphotransferase) domain 1"/>
    <property type="match status" value="1"/>
</dbReference>